<protein>
    <recommendedName>
        <fullName evidence="2">DUF3592 domain-containing protein</fullName>
    </recommendedName>
</protein>
<proteinExistence type="predicted"/>
<feature type="transmembrane region" description="Helical" evidence="1">
    <location>
        <begin position="51"/>
        <end position="71"/>
    </location>
</feature>
<keyword evidence="4" id="KW-1185">Reference proteome</keyword>
<keyword evidence="1" id="KW-1133">Transmembrane helix</keyword>
<dbReference type="Pfam" id="PF12158">
    <property type="entry name" value="DUF3592"/>
    <property type="match status" value="1"/>
</dbReference>
<dbReference type="Proteomes" id="UP001165092">
    <property type="component" value="Unassembled WGS sequence"/>
</dbReference>
<keyword evidence="1" id="KW-0812">Transmembrane</keyword>
<accession>A0A9W6P6H4</accession>
<reference evidence="3" key="1">
    <citation type="submission" date="2023-02" db="EMBL/GenBank/DDBJ databases">
        <title>Nocardiopsis ansamitocini NBRC 112285.</title>
        <authorList>
            <person name="Ichikawa N."/>
            <person name="Sato H."/>
            <person name="Tonouchi N."/>
        </authorList>
    </citation>
    <scope>NUCLEOTIDE SEQUENCE</scope>
    <source>
        <strain evidence="3">NBRC 112285</strain>
    </source>
</reference>
<comment type="caution">
    <text evidence="3">The sequence shown here is derived from an EMBL/GenBank/DDBJ whole genome shotgun (WGS) entry which is preliminary data.</text>
</comment>
<name>A0A9W6P6H4_9ACTN</name>
<dbReference type="AlphaFoldDB" id="A0A9W6P6H4"/>
<evidence type="ECO:0000256" key="1">
    <source>
        <dbReference type="SAM" id="Phobius"/>
    </source>
</evidence>
<evidence type="ECO:0000313" key="3">
    <source>
        <dbReference type="EMBL" id="GLU48344.1"/>
    </source>
</evidence>
<dbReference type="InterPro" id="IPR021994">
    <property type="entry name" value="DUF3592"/>
</dbReference>
<evidence type="ECO:0000313" key="4">
    <source>
        <dbReference type="Proteomes" id="UP001165092"/>
    </source>
</evidence>
<organism evidence="3 4">
    <name type="scientific">Nocardiopsis ansamitocini</name>
    <dbReference type="NCBI Taxonomy" id="1670832"/>
    <lineage>
        <taxon>Bacteria</taxon>
        <taxon>Bacillati</taxon>
        <taxon>Actinomycetota</taxon>
        <taxon>Actinomycetes</taxon>
        <taxon>Streptosporangiales</taxon>
        <taxon>Nocardiopsidaceae</taxon>
        <taxon>Nocardiopsis</taxon>
    </lineage>
</organism>
<feature type="transmembrane region" description="Helical" evidence="1">
    <location>
        <begin position="155"/>
        <end position="172"/>
    </location>
</feature>
<sequence length="193" mass="20007">MAQTLTEKAFQENRGAVCRVALIRPVPTGEGGSGVDADNGVEKPARSRRGIGSLVAGLLVAVLGGLLMWVGSAESSDHTGRAPARVVLVEQDQPTDDATVYVSYSAEGSEHSEVELNGSVSAELPPGARTTVAYSPDDPGHPVALTDAEQGWSRASWAGGLLLGCTALVLLARATRLRRPPGCQGPPDHSSIF</sequence>
<dbReference type="EMBL" id="BSQG01000004">
    <property type="protein sequence ID" value="GLU48344.1"/>
    <property type="molecule type" value="Genomic_DNA"/>
</dbReference>
<keyword evidence="1" id="KW-0472">Membrane</keyword>
<feature type="domain" description="DUF3592" evidence="2">
    <location>
        <begin position="83"/>
        <end position="141"/>
    </location>
</feature>
<gene>
    <name evidence="3" type="ORF">Nans01_26950</name>
</gene>
<evidence type="ECO:0000259" key="2">
    <source>
        <dbReference type="Pfam" id="PF12158"/>
    </source>
</evidence>